<feature type="non-terminal residue" evidence="2">
    <location>
        <position position="200"/>
    </location>
</feature>
<comment type="caution">
    <text evidence="2">The sequence shown here is derived from an EMBL/GenBank/DDBJ whole genome shotgun (WGS) entry which is preliminary data.</text>
</comment>
<accession>A0ABS3D1B6</accession>
<name>A0ABS3D1B6_9ALTE</name>
<feature type="non-terminal residue" evidence="2">
    <location>
        <position position="1"/>
    </location>
</feature>
<evidence type="ECO:0000313" key="3">
    <source>
        <dbReference type="Proteomes" id="UP000663992"/>
    </source>
</evidence>
<dbReference type="PANTHER" id="PTHR30273">
    <property type="entry name" value="PERIPLASMIC SIGNAL SENSOR AND SIGMA FACTOR ACTIVATOR FECR-RELATED"/>
    <property type="match status" value="1"/>
</dbReference>
<keyword evidence="3" id="KW-1185">Reference proteome</keyword>
<dbReference type="RefSeq" id="WP_206596954.1">
    <property type="nucleotide sequence ID" value="NZ_JAFKCS010000462.1"/>
</dbReference>
<evidence type="ECO:0000313" key="2">
    <source>
        <dbReference type="EMBL" id="MBN7823177.1"/>
    </source>
</evidence>
<dbReference type="Gene3D" id="2.60.120.1440">
    <property type="match status" value="1"/>
</dbReference>
<dbReference type="PANTHER" id="PTHR30273:SF2">
    <property type="entry name" value="PROTEIN FECR"/>
    <property type="match status" value="1"/>
</dbReference>
<dbReference type="EMBL" id="JAFKCS010000462">
    <property type="protein sequence ID" value="MBN7823177.1"/>
    <property type="molecule type" value="Genomic_DNA"/>
</dbReference>
<sequence length="200" mass="22196">LWQDMAQLPRPPIPAERPAPRRRWRSLAAAACLVLLALLPAWLDVSPDGALTLVSGPQTPREVTLEDGSRIHLNCNTRLEVRLLAERREVELVQGQAFFEVARDVQRPFRVQAGEGSVQVLGTRFDVRRGRELLAVSVESGRVALQPRADAPLVELLAGDRAVYDGSRGTLLRSRVADGEVASWRSGRLVFQQWPLAQLL</sequence>
<feature type="domain" description="FecR protein" evidence="1">
    <location>
        <begin position="54"/>
        <end position="143"/>
    </location>
</feature>
<protein>
    <submittedName>
        <fullName evidence="2">FecR domain-containing protein</fullName>
    </submittedName>
</protein>
<proteinExistence type="predicted"/>
<organism evidence="2 3">
    <name type="scientific">Bowmanella yangjiangensis</name>
    <dbReference type="NCBI Taxonomy" id="2811230"/>
    <lineage>
        <taxon>Bacteria</taxon>
        <taxon>Pseudomonadati</taxon>
        <taxon>Pseudomonadota</taxon>
        <taxon>Gammaproteobacteria</taxon>
        <taxon>Alteromonadales</taxon>
        <taxon>Alteromonadaceae</taxon>
        <taxon>Bowmanella</taxon>
    </lineage>
</organism>
<gene>
    <name evidence="2" type="ORF">J0A65_25155</name>
</gene>
<dbReference type="InterPro" id="IPR006860">
    <property type="entry name" value="FecR"/>
</dbReference>
<dbReference type="Proteomes" id="UP000663992">
    <property type="component" value="Unassembled WGS sequence"/>
</dbReference>
<dbReference type="InterPro" id="IPR012373">
    <property type="entry name" value="Ferrdict_sens_TM"/>
</dbReference>
<reference evidence="2 3" key="1">
    <citation type="submission" date="2021-03" db="EMBL/GenBank/DDBJ databases">
        <title>novel species isolated from a fishpond in China.</title>
        <authorList>
            <person name="Lu H."/>
            <person name="Cai Z."/>
        </authorList>
    </citation>
    <scope>NUCLEOTIDE SEQUENCE [LARGE SCALE GENOMIC DNA]</scope>
    <source>
        <strain evidence="2 3">Y57</strain>
    </source>
</reference>
<dbReference type="Pfam" id="PF04773">
    <property type="entry name" value="FecR"/>
    <property type="match status" value="1"/>
</dbReference>
<evidence type="ECO:0000259" key="1">
    <source>
        <dbReference type="Pfam" id="PF04773"/>
    </source>
</evidence>